<dbReference type="CDD" id="cd05233">
    <property type="entry name" value="SDR_c"/>
    <property type="match status" value="1"/>
</dbReference>
<dbReference type="InterPro" id="IPR002347">
    <property type="entry name" value="SDR_fam"/>
</dbReference>
<evidence type="ECO:0000256" key="3">
    <source>
        <dbReference type="RuleBase" id="RU000363"/>
    </source>
</evidence>
<keyword evidence="2" id="KW-0560">Oxidoreductase</keyword>
<dbReference type="GO" id="GO:0016020">
    <property type="term" value="C:membrane"/>
    <property type="evidence" value="ECO:0007669"/>
    <property type="project" value="TreeGrafter"/>
</dbReference>
<evidence type="ECO:0000259" key="4">
    <source>
        <dbReference type="SMART" id="SM00822"/>
    </source>
</evidence>
<reference evidence="5 6" key="1">
    <citation type="submission" date="2020-08" db="EMBL/GenBank/DDBJ databases">
        <title>Sequencing the genomes of 1000 actinobacteria strains.</title>
        <authorList>
            <person name="Klenk H.-P."/>
        </authorList>
    </citation>
    <scope>NUCLEOTIDE SEQUENCE [LARGE SCALE GENOMIC DNA]</scope>
    <source>
        <strain evidence="5 6">DSM 28238</strain>
    </source>
</reference>
<gene>
    <name evidence="5" type="ORF">FHX47_000641</name>
</gene>
<dbReference type="InterPro" id="IPR057326">
    <property type="entry name" value="KR_dom"/>
</dbReference>
<dbReference type="AlphaFoldDB" id="A0A7W5TT81"/>
<proteinExistence type="inferred from homology"/>
<feature type="domain" description="Ketoreductase" evidence="4">
    <location>
        <begin position="6"/>
        <end position="183"/>
    </location>
</feature>
<organism evidence="5 6">
    <name type="scientific">Garicola koreensis</name>
    <dbReference type="NCBI Taxonomy" id="1262554"/>
    <lineage>
        <taxon>Bacteria</taxon>
        <taxon>Bacillati</taxon>
        <taxon>Actinomycetota</taxon>
        <taxon>Actinomycetes</taxon>
        <taxon>Micrococcales</taxon>
        <taxon>Micrococcaceae</taxon>
        <taxon>Garicola</taxon>
    </lineage>
</organism>
<dbReference type="RefSeq" id="WP_183357417.1">
    <property type="nucleotide sequence ID" value="NZ_BAABKR010000001.1"/>
</dbReference>
<dbReference type="InterPro" id="IPR036291">
    <property type="entry name" value="NAD(P)-bd_dom_sf"/>
</dbReference>
<comment type="caution">
    <text evidence="5">The sequence shown here is derived from an EMBL/GenBank/DDBJ whole genome shotgun (WGS) entry which is preliminary data.</text>
</comment>
<evidence type="ECO:0000256" key="1">
    <source>
        <dbReference type="ARBA" id="ARBA00006484"/>
    </source>
</evidence>
<dbReference type="SUPFAM" id="SSF51735">
    <property type="entry name" value="NAD(P)-binding Rossmann-fold domains"/>
    <property type="match status" value="1"/>
</dbReference>
<dbReference type="EMBL" id="JACIBT010000001">
    <property type="protein sequence ID" value="MBB3667048.1"/>
    <property type="molecule type" value="Genomic_DNA"/>
</dbReference>
<protein>
    <submittedName>
        <fullName evidence="5">NAD(P)-dependent dehydrogenase (Short-subunit alcohol dehydrogenase family)</fullName>
    </submittedName>
</protein>
<name>A0A7W5TT81_9MICC</name>
<accession>A0A7W5TT81</accession>
<evidence type="ECO:0000313" key="5">
    <source>
        <dbReference type="EMBL" id="MBB3667048.1"/>
    </source>
</evidence>
<dbReference type="Pfam" id="PF00106">
    <property type="entry name" value="adh_short"/>
    <property type="match status" value="1"/>
</dbReference>
<dbReference type="PRINTS" id="PR00080">
    <property type="entry name" value="SDRFAMILY"/>
</dbReference>
<dbReference type="SMART" id="SM00822">
    <property type="entry name" value="PKS_KR"/>
    <property type="match status" value="1"/>
</dbReference>
<dbReference type="PRINTS" id="PR00081">
    <property type="entry name" value="GDHRDH"/>
</dbReference>
<sequence>MNIQGAVIVVTGGGAGIGRATVLELLRRGANVAAVDLNDEGLQQTAALAEAGDRLSLHQLNITNREAVAALPDEVAAQHGKADGLINVAGIIQPFVNIVDLEFDQIERVMSVNFWGTLNMVKAFLPALMKRPTASLVNVSSMGALLPVPGQSAYGASKAAVRLLTEGLYAELQGTNVAVTEVFPGAISTEISKNSGVERAAASVDPASAKTTTPEEAARQIAEAVEKKTFRLHIGSDAKLFDKLSRIIPQRAIGMIAKRMKDLV</sequence>
<dbReference type="Gene3D" id="3.40.50.720">
    <property type="entry name" value="NAD(P)-binding Rossmann-like Domain"/>
    <property type="match status" value="1"/>
</dbReference>
<evidence type="ECO:0000313" key="6">
    <source>
        <dbReference type="Proteomes" id="UP000547528"/>
    </source>
</evidence>
<keyword evidence="6" id="KW-1185">Reference proteome</keyword>
<dbReference type="PANTHER" id="PTHR44196:SF1">
    <property type="entry name" value="DEHYDROGENASE_REDUCTASE SDR FAMILY MEMBER 7B"/>
    <property type="match status" value="1"/>
</dbReference>
<comment type="similarity">
    <text evidence="1 3">Belongs to the short-chain dehydrogenases/reductases (SDR) family.</text>
</comment>
<dbReference type="PANTHER" id="PTHR44196">
    <property type="entry name" value="DEHYDROGENASE/REDUCTASE SDR FAMILY MEMBER 7B"/>
    <property type="match status" value="1"/>
</dbReference>
<dbReference type="Proteomes" id="UP000547528">
    <property type="component" value="Unassembled WGS sequence"/>
</dbReference>
<dbReference type="GO" id="GO:0016491">
    <property type="term" value="F:oxidoreductase activity"/>
    <property type="evidence" value="ECO:0007669"/>
    <property type="project" value="UniProtKB-KW"/>
</dbReference>
<evidence type="ECO:0000256" key="2">
    <source>
        <dbReference type="ARBA" id="ARBA00023002"/>
    </source>
</evidence>